<sequence length="189" mass="20407">MLRIRHCLILALSLTAISGCSWLKNEERHQRYLETGAGRALEVPPELDSPAHRNDLEVPPGDLNREVLNTQPPGGIEVLAGSVDGGVKIDLPPPDAFDEIKSALQAAEVGKIQSANAAKLTLQVAVITRTEKKRWFRKDKIEEIETVRTLHVDANGTGSVVTVSNESGSLTEDDAAAKLLGVVRDRFGG</sequence>
<reference evidence="1 2" key="1">
    <citation type="submission" date="2018-03" db="EMBL/GenBank/DDBJ databases">
        <title>Ahniella affigens gen. nov., sp. nov., a gammaproteobacterium isolated from sandy soil near a stream.</title>
        <authorList>
            <person name="Ko Y."/>
            <person name="Kim J.-H."/>
        </authorList>
    </citation>
    <scope>NUCLEOTIDE SEQUENCE [LARGE SCALE GENOMIC DNA]</scope>
    <source>
        <strain evidence="1 2">D13</strain>
    </source>
</reference>
<dbReference type="Proteomes" id="UP000241074">
    <property type="component" value="Chromosome"/>
</dbReference>
<dbReference type="PROSITE" id="PS51257">
    <property type="entry name" value="PROKAR_LIPOPROTEIN"/>
    <property type="match status" value="1"/>
</dbReference>
<dbReference type="KEGG" id="xba:C7S18_06490"/>
<accession>A0A2P1PPW6</accession>
<protein>
    <recommendedName>
        <fullName evidence="3">Outer membrane protein assembly factor BamC</fullName>
    </recommendedName>
</protein>
<dbReference type="EMBL" id="CP027860">
    <property type="protein sequence ID" value="AVP96868.1"/>
    <property type="molecule type" value="Genomic_DNA"/>
</dbReference>
<evidence type="ECO:0008006" key="3">
    <source>
        <dbReference type="Google" id="ProtNLM"/>
    </source>
</evidence>
<keyword evidence="2" id="KW-1185">Reference proteome</keyword>
<evidence type="ECO:0000313" key="2">
    <source>
        <dbReference type="Proteomes" id="UP000241074"/>
    </source>
</evidence>
<dbReference type="OrthoDB" id="5966071at2"/>
<proteinExistence type="predicted"/>
<name>A0A2P1PPW6_9GAMM</name>
<evidence type="ECO:0000313" key="1">
    <source>
        <dbReference type="EMBL" id="AVP96868.1"/>
    </source>
</evidence>
<dbReference type="AlphaFoldDB" id="A0A2P1PPW6"/>
<gene>
    <name evidence="1" type="ORF">C7S18_06490</name>
</gene>
<reference evidence="1 2" key="2">
    <citation type="submission" date="2018-03" db="EMBL/GenBank/DDBJ databases">
        <authorList>
            <person name="Keele B.F."/>
        </authorList>
    </citation>
    <scope>NUCLEOTIDE SEQUENCE [LARGE SCALE GENOMIC DNA]</scope>
    <source>
        <strain evidence="1 2">D13</strain>
    </source>
</reference>
<dbReference type="RefSeq" id="WP_106890793.1">
    <property type="nucleotide sequence ID" value="NZ_CP027860.1"/>
</dbReference>
<organism evidence="1 2">
    <name type="scientific">Ahniella affigens</name>
    <dbReference type="NCBI Taxonomy" id="2021234"/>
    <lineage>
        <taxon>Bacteria</taxon>
        <taxon>Pseudomonadati</taxon>
        <taxon>Pseudomonadota</taxon>
        <taxon>Gammaproteobacteria</taxon>
        <taxon>Lysobacterales</taxon>
        <taxon>Rhodanobacteraceae</taxon>
        <taxon>Ahniella</taxon>
    </lineage>
</organism>